<dbReference type="RefSeq" id="WP_148453444.1">
    <property type="nucleotide sequence ID" value="NZ_VSFC01000019.1"/>
</dbReference>
<sequence>MLKFFRRIRQNLLLQNKTSKYFKYAIGEIILVVIGILIALQINNWNEERKRSNQEIVILQSLKSDFKESEKRLQHTLMMQKNALSRSISLISIFEDKIPMPINDSIKMFVEYGAFSWYRAELVTGAYDALINTGDSDLIKNGHLNRLLAEYFSILNAGFEDQETSMFLLHRLQIIAEPILLTLSVSQLRNRIGLRQNSDADKEAEAIKFLFKQEAFFGHLYNKTQLEDLRYSIQKDLMNRITDISAIIDVELKSIQND</sequence>
<organism evidence="2 3">
    <name type="scientific">Formosa maritima</name>
    <dbReference type="NCBI Taxonomy" id="2592046"/>
    <lineage>
        <taxon>Bacteria</taxon>
        <taxon>Pseudomonadati</taxon>
        <taxon>Bacteroidota</taxon>
        <taxon>Flavobacteriia</taxon>
        <taxon>Flavobacteriales</taxon>
        <taxon>Flavobacteriaceae</taxon>
        <taxon>Formosa</taxon>
    </lineage>
</organism>
<keyword evidence="1" id="KW-0472">Membrane</keyword>
<accession>A0A5D0GL95</accession>
<proteinExistence type="predicted"/>
<evidence type="ECO:0000313" key="2">
    <source>
        <dbReference type="EMBL" id="TYA58272.1"/>
    </source>
</evidence>
<protein>
    <submittedName>
        <fullName evidence="2">Uncharacterized protein</fullName>
    </submittedName>
</protein>
<keyword evidence="3" id="KW-1185">Reference proteome</keyword>
<feature type="transmembrane region" description="Helical" evidence="1">
    <location>
        <begin position="21"/>
        <end position="42"/>
    </location>
</feature>
<evidence type="ECO:0000313" key="3">
    <source>
        <dbReference type="Proteomes" id="UP000324550"/>
    </source>
</evidence>
<name>A0A5D0GL95_9FLAO</name>
<gene>
    <name evidence="2" type="ORF">FVF61_03610</name>
</gene>
<reference evidence="2 3" key="1">
    <citation type="submission" date="2019-08" db="EMBL/GenBank/DDBJ databases">
        <title>Formosa sediminis sp. nov., isolated from marine sediment.</title>
        <authorList>
            <person name="Cao W.R."/>
        </authorList>
    </citation>
    <scope>NUCLEOTIDE SEQUENCE [LARGE SCALE GENOMIC DNA]</scope>
    <source>
        <strain evidence="2 3">1494</strain>
    </source>
</reference>
<dbReference type="Proteomes" id="UP000324550">
    <property type="component" value="Unassembled WGS sequence"/>
</dbReference>
<evidence type="ECO:0000256" key="1">
    <source>
        <dbReference type="SAM" id="Phobius"/>
    </source>
</evidence>
<dbReference type="Pfam" id="PF19578">
    <property type="entry name" value="DUF6090"/>
    <property type="match status" value="1"/>
</dbReference>
<dbReference type="InterPro" id="IPR045749">
    <property type="entry name" value="DUF6090"/>
</dbReference>
<dbReference type="EMBL" id="VSFC01000019">
    <property type="protein sequence ID" value="TYA58272.1"/>
    <property type="molecule type" value="Genomic_DNA"/>
</dbReference>
<keyword evidence="1" id="KW-1133">Transmembrane helix</keyword>
<dbReference type="AlphaFoldDB" id="A0A5D0GL95"/>
<comment type="caution">
    <text evidence="2">The sequence shown here is derived from an EMBL/GenBank/DDBJ whole genome shotgun (WGS) entry which is preliminary data.</text>
</comment>
<dbReference type="OrthoDB" id="821805at2"/>
<keyword evidence="1" id="KW-0812">Transmembrane</keyword>